<evidence type="ECO:0000313" key="2">
    <source>
        <dbReference type="Proteomes" id="UP000295509"/>
    </source>
</evidence>
<reference evidence="1 2" key="1">
    <citation type="submission" date="2019-03" db="EMBL/GenBank/DDBJ databases">
        <title>Genomic Encyclopedia of Type Strains, Phase III (KMG-III): the genomes of soil and plant-associated and newly described type strains.</title>
        <authorList>
            <person name="Whitman W."/>
        </authorList>
    </citation>
    <scope>NUCLEOTIDE SEQUENCE [LARGE SCALE GENOMIC DNA]</scope>
    <source>
        <strain evidence="1 2">LMG 29544</strain>
    </source>
</reference>
<gene>
    <name evidence="1" type="ORF">BX592_10549</name>
</gene>
<dbReference type="Proteomes" id="UP000295509">
    <property type="component" value="Unassembled WGS sequence"/>
</dbReference>
<keyword evidence="2" id="KW-1185">Reference proteome</keyword>
<name>A0A4V3HFA6_9BURK</name>
<comment type="caution">
    <text evidence="1">The sequence shown here is derived from an EMBL/GenBank/DDBJ whole genome shotgun (WGS) entry which is preliminary data.</text>
</comment>
<accession>A0A4V3HFA6</accession>
<sequence>MEQALNAGKNGTCLSGSSSAPITMKRNALLPLVAIASVGILSGCASSSRQTAAIYHPETEARVRVYWGATTEFFFNTNCIPKRNAKRITVSQPGLSSLTNKTVGMPVPPDAYRYFHEYIVPAEQPLTVRARIVSVTEMGNWEYVKKFQQEASTFVPQHGHDYEIVVKPIEGRSQIFARELVTSDTEVSAKQFDIPPARSCE</sequence>
<organism evidence="1 2">
    <name type="scientific">Paraburkholderia rhizosphaerae</name>
    <dbReference type="NCBI Taxonomy" id="480658"/>
    <lineage>
        <taxon>Bacteria</taxon>
        <taxon>Pseudomonadati</taxon>
        <taxon>Pseudomonadota</taxon>
        <taxon>Betaproteobacteria</taxon>
        <taxon>Burkholderiales</taxon>
        <taxon>Burkholderiaceae</taxon>
        <taxon>Paraburkholderia</taxon>
    </lineage>
</organism>
<evidence type="ECO:0000313" key="1">
    <source>
        <dbReference type="EMBL" id="TDY52165.1"/>
    </source>
</evidence>
<dbReference type="AlphaFoldDB" id="A0A4V3HFA6"/>
<protein>
    <submittedName>
        <fullName evidence="1">Uncharacterized protein</fullName>
    </submittedName>
</protein>
<proteinExistence type="predicted"/>
<dbReference type="RefSeq" id="WP_243849382.1">
    <property type="nucleotide sequence ID" value="NZ_JBHLUW010000027.1"/>
</dbReference>
<dbReference type="EMBL" id="SORE01000005">
    <property type="protein sequence ID" value="TDY52165.1"/>
    <property type="molecule type" value="Genomic_DNA"/>
</dbReference>